<name>A0A1B1IXM6_9CAUD</name>
<dbReference type="SUPFAM" id="SSF50129">
    <property type="entry name" value="GroES-like"/>
    <property type="match status" value="1"/>
</dbReference>
<dbReference type="InterPro" id="IPR020818">
    <property type="entry name" value="Chaperonin_GroES"/>
</dbReference>
<dbReference type="GeneID" id="29079631"/>
<dbReference type="InterPro" id="IPR016416">
    <property type="entry name" value="Phage_T4_Gp31_GroEL"/>
</dbReference>
<dbReference type="EMBL" id="KX245890">
    <property type="protein sequence ID" value="ANS06074.1"/>
    <property type="molecule type" value="Genomic_DNA"/>
</dbReference>
<dbReference type="Proteomes" id="UP000201220">
    <property type="component" value="Segment"/>
</dbReference>
<evidence type="ECO:0000313" key="3">
    <source>
        <dbReference type="Proteomes" id="UP000201220"/>
    </source>
</evidence>
<dbReference type="Pfam" id="PF00166">
    <property type="entry name" value="Cpn10"/>
    <property type="match status" value="1"/>
</dbReference>
<reference evidence="2 3" key="1">
    <citation type="submission" date="2016-05" db="EMBL/GenBank/DDBJ databases">
        <title>Comparative genomics of Morganella phages MP1 and MP2 define new clades among the T4 and T7-like viruses.</title>
        <authorList>
            <person name="Pinto G."/>
            <person name="Oliveira A."/>
            <person name="Briers Y."/>
            <person name="Oliveira C."/>
            <person name="Domingues L."/>
            <person name="Azeredo J."/>
        </authorList>
    </citation>
    <scope>NUCLEOTIDE SEQUENCE [LARGE SCALE GENOMIC DNA]</scope>
</reference>
<dbReference type="InterPro" id="IPR037124">
    <property type="entry name" value="Chaperonin_GroES_sf"/>
</dbReference>
<dbReference type="GO" id="GO:0044183">
    <property type="term" value="F:protein folding chaperone"/>
    <property type="evidence" value="ECO:0007669"/>
    <property type="project" value="InterPro"/>
</dbReference>
<keyword evidence="1" id="KW-0143">Chaperone</keyword>
<evidence type="ECO:0000313" key="2">
    <source>
        <dbReference type="EMBL" id="ANS06074.1"/>
    </source>
</evidence>
<accession>A0A1B1IXM6</accession>
<dbReference type="RefSeq" id="YP_009285612.1">
    <property type="nucleotide sequence ID" value="NC_031057.1"/>
</dbReference>
<proteinExistence type="predicted"/>
<dbReference type="PIRSF" id="PIRSF004380">
    <property type="entry name" value="Phage_GroES_Gp31"/>
    <property type="match status" value="1"/>
</dbReference>
<sequence length="118" mass="12887">MSNKMSELKVKASFEYVIIEATARPQGSEIVSSTGIVVGVRQHGEQPYFGKVVSVGPEVPEENAKALLGKMVPLPHAQMANVPDPDLVAGYISEKEAKEKEKKYVSAHYKAVQAIYEI</sequence>
<gene>
    <name evidence="2" type="ORF">ABCD_0074</name>
</gene>
<dbReference type="GO" id="GO:0005524">
    <property type="term" value="F:ATP binding"/>
    <property type="evidence" value="ECO:0007669"/>
    <property type="project" value="InterPro"/>
</dbReference>
<dbReference type="KEGG" id="vg:29079631"/>
<dbReference type="InterPro" id="IPR011032">
    <property type="entry name" value="GroES-like_sf"/>
</dbReference>
<protein>
    <submittedName>
        <fullName evidence="2">Co-chaperonin for GroEL</fullName>
    </submittedName>
</protein>
<evidence type="ECO:0000256" key="1">
    <source>
        <dbReference type="ARBA" id="ARBA00023186"/>
    </source>
</evidence>
<dbReference type="Gene3D" id="2.30.33.40">
    <property type="entry name" value="GroES chaperonin"/>
    <property type="match status" value="1"/>
</dbReference>
<dbReference type="GO" id="GO:0019069">
    <property type="term" value="P:viral capsid assembly"/>
    <property type="evidence" value="ECO:0007669"/>
    <property type="project" value="InterPro"/>
</dbReference>
<organism evidence="2 3">
    <name type="scientific">Citrobacter phage vB_CfrM_CfP1</name>
    <dbReference type="NCBI Taxonomy" id="1871313"/>
    <lineage>
        <taxon>Viruses</taxon>
        <taxon>Duplodnaviria</taxon>
        <taxon>Heunggongvirae</taxon>
        <taxon>Uroviricota</taxon>
        <taxon>Caudoviricetes</taxon>
        <taxon>Pantevenvirales</taxon>
        <taxon>Straboviridae</taxon>
        <taxon>Pseudotevenvirus</taxon>
        <taxon>Pseudotevenvirus miller</taxon>
    </lineage>
</organism>